<accession>A0ABX5LIR5</accession>
<evidence type="ECO:0000259" key="1">
    <source>
        <dbReference type="Pfam" id="PF19778"/>
    </source>
</evidence>
<dbReference type="Proteomes" id="UP000245523">
    <property type="component" value="Unassembled WGS sequence"/>
</dbReference>
<dbReference type="EMBL" id="QGHD01000058">
    <property type="protein sequence ID" value="PWK83467.1"/>
    <property type="molecule type" value="Genomic_DNA"/>
</dbReference>
<gene>
    <name evidence="2" type="ORF">B0H50_1582</name>
</gene>
<protein>
    <recommendedName>
        <fullName evidence="1">Type III restriction enzyme C-terminal endonuclease domain-containing protein</fullName>
    </recommendedName>
</protein>
<organism evidence="2 3">
    <name type="scientific">Hallerella porci</name>
    <dbReference type="NCBI Taxonomy" id="1945871"/>
    <lineage>
        <taxon>Bacteria</taxon>
        <taxon>Pseudomonadati</taxon>
        <taxon>Fibrobacterota</taxon>
        <taxon>Fibrobacteria</taxon>
        <taxon>Fibrobacterales</taxon>
        <taxon>Fibrobacteraceae</taxon>
        <taxon>Hallerella</taxon>
    </lineage>
</organism>
<name>A0ABX5LIR5_9BACT</name>
<dbReference type="InterPro" id="IPR045572">
    <property type="entry name" value="RE_endonuc_C"/>
</dbReference>
<dbReference type="Pfam" id="PF19778">
    <property type="entry name" value="RE_endonuc"/>
    <property type="match status" value="1"/>
</dbReference>
<evidence type="ECO:0000313" key="3">
    <source>
        <dbReference type="Proteomes" id="UP000245523"/>
    </source>
</evidence>
<evidence type="ECO:0000313" key="2">
    <source>
        <dbReference type="EMBL" id="PWK83467.1"/>
    </source>
</evidence>
<proteinExistence type="predicted"/>
<comment type="caution">
    <text evidence="2">The sequence shown here is derived from an EMBL/GenBank/DDBJ whole genome shotgun (WGS) entry which is preliminary data.</text>
</comment>
<keyword evidence="3" id="KW-1185">Reference proteome</keyword>
<sequence length="213" mass="23896">MSQTRYDLVGDIAKGATLTRKTVIAILQRILPAKFAMFKNNPEEFISKVVKCIKEQKATMIVECIRYNAIEGSYDSSIFTNEKHAAAVGHAMKSDKSIMEYIFHDSDIEKEFAGALEKASEVCVYAKLPRSFQIPTPVGNYAPDWAIAFEKDKVKHVFFVAETKGSMDSMMLRPVEKAKIECVKKLFLEASNGKVHYAHVATYQDLLNAVRGC</sequence>
<reference evidence="2 3" key="1">
    <citation type="submission" date="2018-05" db="EMBL/GenBank/DDBJ databases">
        <title>Animal gut microbial communities from fecal samples from Wisconsin, USA.</title>
        <authorList>
            <person name="Neumann A."/>
        </authorList>
    </citation>
    <scope>NUCLEOTIDE SEQUENCE [LARGE SCALE GENOMIC DNA]</scope>
    <source>
        <strain evidence="2 3">UWS4</strain>
    </source>
</reference>
<feature type="domain" description="Type III restriction enzyme C-terminal endonuclease" evidence="1">
    <location>
        <begin position="96"/>
        <end position="201"/>
    </location>
</feature>